<dbReference type="Gene3D" id="3.40.50.720">
    <property type="entry name" value="NAD(P)-binding Rossmann-like Domain"/>
    <property type="match status" value="1"/>
</dbReference>
<name>A0ABQ8FJN5_9FUNG</name>
<dbReference type="Pfam" id="PF02882">
    <property type="entry name" value="THF_DHG_CYH_C"/>
    <property type="match status" value="1"/>
</dbReference>
<evidence type="ECO:0008006" key="6">
    <source>
        <dbReference type="Google" id="ProtNLM"/>
    </source>
</evidence>
<feature type="domain" description="Tetrahydrofolate dehydrogenase/cyclohydrolase NAD(P)-binding" evidence="3">
    <location>
        <begin position="141"/>
        <end position="201"/>
    </location>
</feature>
<dbReference type="PANTHER" id="PTHR48099:SF3">
    <property type="entry name" value="METHYLENETETRAHYDROFOLATE DEHYDROGENASE [NAD(+)]"/>
    <property type="match status" value="1"/>
</dbReference>
<dbReference type="Pfam" id="PF00763">
    <property type="entry name" value="THF_DHG_CYH"/>
    <property type="match status" value="1"/>
</dbReference>
<dbReference type="InterPro" id="IPR020630">
    <property type="entry name" value="THF_DH/CycHdrlase_cat_dom"/>
</dbReference>
<organism evidence="4 5">
    <name type="scientific">Batrachochytrium salamandrivorans</name>
    <dbReference type="NCBI Taxonomy" id="1357716"/>
    <lineage>
        <taxon>Eukaryota</taxon>
        <taxon>Fungi</taxon>
        <taxon>Fungi incertae sedis</taxon>
        <taxon>Chytridiomycota</taxon>
        <taxon>Chytridiomycota incertae sedis</taxon>
        <taxon>Chytridiomycetes</taxon>
        <taxon>Rhizophydiales</taxon>
        <taxon>Rhizophydiales incertae sedis</taxon>
        <taxon>Batrachochytrium</taxon>
    </lineage>
</organism>
<evidence type="ECO:0000256" key="1">
    <source>
        <dbReference type="ARBA" id="ARBA00022563"/>
    </source>
</evidence>
<dbReference type="PANTHER" id="PTHR48099">
    <property type="entry name" value="C-1-TETRAHYDROFOLATE SYNTHASE, CYTOPLASMIC-RELATED"/>
    <property type="match status" value="1"/>
</dbReference>
<comment type="caution">
    <text evidence="4">The sequence shown here is derived from an EMBL/GenBank/DDBJ whole genome shotgun (WGS) entry which is preliminary data.</text>
</comment>
<dbReference type="InterPro" id="IPR036291">
    <property type="entry name" value="NAD(P)-bd_dom_sf"/>
</dbReference>
<evidence type="ECO:0000259" key="2">
    <source>
        <dbReference type="Pfam" id="PF00763"/>
    </source>
</evidence>
<reference evidence="4 5" key="1">
    <citation type="submission" date="2021-02" db="EMBL/GenBank/DDBJ databases">
        <title>Variation within the Batrachochytrium salamandrivorans European outbreak.</title>
        <authorList>
            <person name="Kelly M."/>
            <person name="Pasmans F."/>
            <person name="Shea T.P."/>
            <person name="Munoz J.F."/>
            <person name="Carranza S."/>
            <person name="Cuomo C.A."/>
            <person name="Martel A."/>
        </authorList>
    </citation>
    <scope>NUCLEOTIDE SEQUENCE [LARGE SCALE GENOMIC DNA]</scope>
    <source>
        <strain evidence="4 5">AMFP18/2</strain>
    </source>
</reference>
<sequence>MSCKVIQAADVAAAFVTEIKASIVATNAKPLLVGFLANNDPAARMYAQWTAKTCQQTGIAFELRECPRTELEDSIVAANEDENVHGIMVYYPVFGGAQDQYIQNTVSHTKDVEGLCHKYRYNMYHNIRFLDKSEQQKCIIPCTPLAVVKILEYIGAYNPILPYGNRLHGRIITIINRSEVVGRPLACLLANDGAKVYSVDENGIMEFHRGEGIKLKKHEVFETTVTLSEALSKSDVVVTGVPSANYKLDTLLLKDGVIAINFSTFKNIDLEKVKEKASIFVPSIGKVTVSMLERNLLRLYEYQTSK</sequence>
<dbReference type="InterPro" id="IPR035812">
    <property type="entry name" value="m-THF_DH_NAD-bd"/>
</dbReference>
<dbReference type="CDD" id="cd01079">
    <property type="entry name" value="NAD_bind_m-THF_DH"/>
    <property type="match status" value="1"/>
</dbReference>
<dbReference type="Gene3D" id="3.40.50.10860">
    <property type="entry name" value="Leucine Dehydrogenase, chain A, domain 1"/>
    <property type="match status" value="1"/>
</dbReference>
<gene>
    <name evidence="4" type="ORF">BASA50_003031</name>
</gene>
<keyword evidence="1" id="KW-0554">One-carbon metabolism</keyword>
<protein>
    <recommendedName>
        <fullName evidence="6">Methylenetetrahydrofolate dehydrogenase</fullName>
    </recommendedName>
</protein>
<dbReference type="PRINTS" id="PR00085">
    <property type="entry name" value="THFDHDRGNASE"/>
</dbReference>
<dbReference type="InterPro" id="IPR000672">
    <property type="entry name" value="THF_DH/CycHdrlase"/>
</dbReference>
<accession>A0ABQ8FJN5</accession>
<feature type="domain" description="Tetrahydrofolate dehydrogenase/cyclohydrolase catalytic" evidence="2">
    <location>
        <begin position="6"/>
        <end position="113"/>
    </location>
</feature>
<evidence type="ECO:0000313" key="4">
    <source>
        <dbReference type="EMBL" id="KAH6599435.1"/>
    </source>
</evidence>
<dbReference type="InterPro" id="IPR046346">
    <property type="entry name" value="Aminoacid_DH-like_N_sf"/>
</dbReference>
<dbReference type="SUPFAM" id="SSF53223">
    <property type="entry name" value="Aminoacid dehydrogenase-like, N-terminal domain"/>
    <property type="match status" value="1"/>
</dbReference>
<dbReference type="EMBL" id="JAFCIX010000065">
    <property type="protein sequence ID" value="KAH6599435.1"/>
    <property type="molecule type" value="Genomic_DNA"/>
</dbReference>
<dbReference type="SUPFAM" id="SSF51735">
    <property type="entry name" value="NAD(P)-binding Rossmann-fold domains"/>
    <property type="match status" value="1"/>
</dbReference>
<evidence type="ECO:0000259" key="3">
    <source>
        <dbReference type="Pfam" id="PF02882"/>
    </source>
</evidence>
<proteinExistence type="predicted"/>
<evidence type="ECO:0000313" key="5">
    <source>
        <dbReference type="Proteomes" id="UP001648503"/>
    </source>
</evidence>
<dbReference type="Proteomes" id="UP001648503">
    <property type="component" value="Unassembled WGS sequence"/>
</dbReference>
<keyword evidence="5" id="KW-1185">Reference proteome</keyword>
<dbReference type="InterPro" id="IPR020631">
    <property type="entry name" value="THF_DH/CycHdrlase_NAD-bd_dom"/>
</dbReference>